<feature type="compositionally biased region" description="Basic and acidic residues" evidence="2">
    <location>
        <begin position="35"/>
        <end position="50"/>
    </location>
</feature>
<organism evidence="3 4">
    <name type="scientific">Pleurodeles waltl</name>
    <name type="common">Iberian ribbed newt</name>
    <dbReference type="NCBI Taxonomy" id="8319"/>
    <lineage>
        <taxon>Eukaryota</taxon>
        <taxon>Metazoa</taxon>
        <taxon>Chordata</taxon>
        <taxon>Craniata</taxon>
        <taxon>Vertebrata</taxon>
        <taxon>Euteleostomi</taxon>
        <taxon>Amphibia</taxon>
        <taxon>Batrachia</taxon>
        <taxon>Caudata</taxon>
        <taxon>Salamandroidea</taxon>
        <taxon>Salamandridae</taxon>
        <taxon>Pleurodelinae</taxon>
        <taxon>Pleurodeles</taxon>
    </lineage>
</organism>
<sequence>MESTNRGLLDRTRAEKAAEIEARLEQLRTAMLPQEGHHPPADTTDNRMDSMHGSSTSSTLTLVSQLIKDKTMLLDYIVKLQEDKEELFNALRQQLRKLEVQNQCEIESNREEQLPPPQPYFHDFEHDHDGENVGPYGEIRELLATVQSLADENIKLKDANKALVEEKKEIQIRLTLSREENKTCMDELKKKTREYEDEYNQREDFQKEICHLSGEIDRLKKRLVELLNENWNAKEALEMSNNENNGLIQALTSVQQHSPLLASDGQRVVLNAACRMEGRGIGEDPLTNKRLSWKPGQTNLPLTLGNVKNNSFSGVLELPKSTSPQLTSQKEAEHLRRNPEDAKEKVCCEPIAPEAANNELESRVGNLDQELSAISKMVANLRNDNAFLKEELMTRIKDNVKLERTMMRINKERFRLQNYIKIIENQRDVLEFEVKQLHRDYANLSNKITSHVKSDILSSGPTNVAVGSHQPPAPIEMAEGVYCMRNAEEYYDEGMCYIFH</sequence>
<keyword evidence="1" id="KW-0175">Coiled coil</keyword>
<keyword evidence="4" id="KW-1185">Reference proteome</keyword>
<accession>A0AAV7WSL9</accession>
<feature type="compositionally biased region" description="Basic and acidic residues" evidence="2">
    <location>
        <begin position="330"/>
        <end position="343"/>
    </location>
</feature>
<feature type="coiled-coil region" evidence="1">
    <location>
        <begin position="420"/>
        <end position="447"/>
    </location>
</feature>
<feature type="region of interest" description="Disordered" evidence="2">
    <location>
        <begin position="29"/>
        <end position="56"/>
    </location>
</feature>
<dbReference type="Proteomes" id="UP001066276">
    <property type="component" value="Chromosome 1_1"/>
</dbReference>
<feature type="compositionally biased region" description="Polar residues" evidence="2">
    <location>
        <begin position="320"/>
        <end position="329"/>
    </location>
</feature>
<protein>
    <submittedName>
        <fullName evidence="3">Uncharacterized protein</fullName>
    </submittedName>
</protein>
<dbReference type="EMBL" id="JANPWB010000001">
    <property type="protein sequence ID" value="KAJ1215498.1"/>
    <property type="molecule type" value="Genomic_DNA"/>
</dbReference>
<dbReference type="AlphaFoldDB" id="A0AAV7WSL9"/>
<name>A0AAV7WSL9_PLEWA</name>
<feature type="region of interest" description="Disordered" evidence="2">
    <location>
        <begin position="320"/>
        <end position="343"/>
    </location>
</feature>
<gene>
    <name evidence="3" type="ORF">NDU88_003106</name>
</gene>
<feature type="coiled-coil region" evidence="1">
    <location>
        <begin position="357"/>
        <end position="391"/>
    </location>
</feature>
<evidence type="ECO:0000256" key="2">
    <source>
        <dbReference type="SAM" id="MobiDB-lite"/>
    </source>
</evidence>
<feature type="coiled-coil region" evidence="1">
    <location>
        <begin position="139"/>
        <end position="243"/>
    </location>
</feature>
<evidence type="ECO:0000313" key="3">
    <source>
        <dbReference type="EMBL" id="KAJ1215498.1"/>
    </source>
</evidence>
<proteinExistence type="predicted"/>
<reference evidence="3" key="1">
    <citation type="journal article" date="2022" name="bioRxiv">
        <title>Sequencing and chromosome-scale assembly of the giantPleurodeles waltlgenome.</title>
        <authorList>
            <person name="Brown T."/>
            <person name="Elewa A."/>
            <person name="Iarovenko S."/>
            <person name="Subramanian E."/>
            <person name="Araus A.J."/>
            <person name="Petzold A."/>
            <person name="Susuki M."/>
            <person name="Suzuki K.-i.T."/>
            <person name="Hayashi T."/>
            <person name="Toyoda A."/>
            <person name="Oliveira C."/>
            <person name="Osipova E."/>
            <person name="Leigh N.D."/>
            <person name="Simon A."/>
            <person name="Yun M.H."/>
        </authorList>
    </citation>
    <scope>NUCLEOTIDE SEQUENCE</scope>
    <source>
        <strain evidence="3">20211129_DDA</strain>
        <tissue evidence="3">Liver</tissue>
    </source>
</reference>
<comment type="caution">
    <text evidence="3">The sequence shown here is derived from an EMBL/GenBank/DDBJ whole genome shotgun (WGS) entry which is preliminary data.</text>
</comment>
<evidence type="ECO:0000313" key="4">
    <source>
        <dbReference type="Proteomes" id="UP001066276"/>
    </source>
</evidence>
<evidence type="ECO:0000256" key="1">
    <source>
        <dbReference type="SAM" id="Coils"/>
    </source>
</evidence>